<evidence type="ECO:0000313" key="4">
    <source>
        <dbReference type="Proteomes" id="UP000298138"/>
    </source>
</evidence>
<reference evidence="3 4" key="1">
    <citation type="submission" date="2019-04" db="EMBL/GenBank/DDBJ databases">
        <title>Comparative genomics and transcriptomics to analyze fruiting body development in filamentous ascomycetes.</title>
        <authorList>
            <consortium name="DOE Joint Genome Institute"/>
            <person name="Lutkenhaus R."/>
            <person name="Traeger S."/>
            <person name="Breuer J."/>
            <person name="Kuo A."/>
            <person name="Lipzen A."/>
            <person name="Pangilinan J."/>
            <person name="Dilworth D."/>
            <person name="Sandor L."/>
            <person name="Poggeler S."/>
            <person name="Barry K."/>
            <person name="Grigoriev I.V."/>
            <person name="Nowrousian M."/>
        </authorList>
    </citation>
    <scope>NUCLEOTIDE SEQUENCE [LARGE SCALE GENOMIC DNA]</scope>
    <source>
        <strain evidence="3 4">CBS 389.68</strain>
    </source>
</reference>
<evidence type="ECO:0000313" key="3">
    <source>
        <dbReference type="EMBL" id="TGZ81836.1"/>
    </source>
</evidence>
<dbReference type="Pfam" id="PF06687">
    <property type="entry name" value="SUR7"/>
    <property type="match status" value="1"/>
</dbReference>
<dbReference type="Proteomes" id="UP000298138">
    <property type="component" value="Unassembled WGS sequence"/>
</dbReference>
<proteinExistence type="predicted"/>
<sequence>MIRKTALIPIFLAIAGFILSLLVLLAGRNENFLNNVYVIKIDTSQLGATISDIDSDGVNSLLNRIGIDSDSSIGRTVNDFTSKFEEKIEEIGEDLIDTAASRLGIRDVYVAHVMTFCEGLITGDENNNKTTITNCTSPEIPFSFNPIDIIQEELAGDWTLEQLGVPVDTVEDVINALQVAYKVMSVCYVVGIALAGFTILLGLVGLTGSRLVAFFNGLFAWLSFLLLGVASGIATAIAVKGRDVFNDHASDAGVKATESKPMMGMTWGAVAAMFIASLVWSFLCCFRRKDRAPRESRRSRRSAESDAAMMEKGEAQPGFMSRFRRRPRV</sequence>
<feature type="transmembrane region" description="Helical" evidence="2">
    <location>
        <begin position="7"/>
        <end position="27"/>
    </location>
</feature>
<organism evidence="3 4">
    <name type="scientific">Ascodesmis nigricans</name>
    <dbReference type="NCBI Taxonomy" id="341454"/>
    <lineage>
        <taxon>Eukaryota</taxon>
        <taxon>Fungi</taxon>
        <taxon>Dikarya</taxon>
        <taxon>Ascomycota</taxon>
        <taxon>Pezizomycotina</taxon>
        <taxon>Pezizomycetes</taxon>
        <taxon>Pezizales</taxon>
        <taxon>Ascodesmidaceae</taxon>
        <taxon>Ascodesmis</taxon>
    </lineage>
</organism>
<protein>
    <recommendedName>
        <fullName evidence="5">Integral membrane protein-like protein</fullName>
    </recommendedName>
</protein>
<keyword evidence="4" id="KW-1185">Reference proteome</keyword>
<accession>A0A4S2MYY4</accession>
<dbReference type="PANTHER" id="PTHR28019:SF7">
    <property type="entry name" value="SUR7 PROTEIN"/>
    <property type="match status" value="1"/>
</dbReference>
<feature type="transmembrane region" description="Helical" evidence="2">
    <location>
        <begin position="218"/>
        <end position="239"/>
    </location>
</feature>
<keyword evidence="2" id="KW-0812">Transmembrane</keyword>
<dbReference type="PANTHER" id="PTHR28019">
    <property type="entry name" value="CELL MEMBRANE PROTEIN YLR413W-RELATED"/>
    <property type="match status" value="1"/>
</dbReference>
<dbReference type="GO" id="GO:0031505">
    <property type="term" value="P:fungal-type cell wall organization"/>
    <property type="evidence" value="ECO:0007669"/>
    <property type="project" value="TreeGrafter"/>
</dbReference>
<gene>
    <name evidence="3" type="ORF">EX30DRAFT_234852</name>
</gene>
<dbReference type="GO" id="GO:0051285">
    <property type="term" value="C:cell cortex of cell tip"/>
    <property type="evidence" value="ECO:0007669"/>
    <property type="project" value="TreeGrafter"/>
</dbReference>
<dbReference type="InterPro" id="IPR052413">
    <property type="entry name" value="SUR7_domain"/>
</dbReference>
<dbReference type="STRING" id="341454.A0A4S2MYY4"/>
<dbReference type="GO" id="GO:0005886">
    <property type="term" value="C:plasma membrane"/>
    <property type="evidence" value="ECO:0007669"/>
    <property type="project" value="InterPro"/>
</dbReference>
<feature type="region of interest" description="Disordered" evidence="1">
    <location>
        <begin position="295"/>
        <end position="329"/>
    </location>
</feature>
<dbReference type="OrthoDB" id="4159154at2759"/>
<dbReference type="InterPro" id="IPR009571">
    <property type="entry name" value="SUR7/Rim9-like_fungi"/>
</dbReference>
<dbReference type="AlphaFoldDB" id="A0A4S2MYY4"/>
<keyword evidence="2" id="KW-1133">Transmembrane helix</keyword>
<dbReference type="FunCoup" id="A0A4S2MYY4">
    <property type="interactions" value="52"/>
</dbReference>
<keyword evidence="2" id="KW-0472">Membrane</keyword>
<dbReference type="EMBL" id="ML220117">
    <property type="protein sequence ID" value="TGZ81836.1"/>
    <property type="molecule type" value="Genomic_DNA"/>
</dbReference>
<dbReference type="InParanoid" id="A0A4S2MYY4"/>
<feature type="compositionally biased region" description="Basic and acidic residues" evidence="1">
    <location>
        <begin position="295"/>
        <end position="314"/>
    </location>
</feature>
<name>A0A4S2MYY4_9PEZI</name>
<feature type="transmembrane region" description="Helical" evidence="2">
    <location>
        <begin position="265"/>
        <end position="286"/>
    </location>
</feature>
<feature type="transmembrane region" description="Helical" evidence="2">
    <location>
        <begin position="183"/>
        <end position="206"/>
    </location>
</feature>
<evidence type="ECO:0008006" key="5">
    <source>
        <dbReference type="Google" id="ProtNLM"/>
    </source>
</evidence>
<evidence type="ECO:0000256" key="2">
    <source>
        <dbReference type="SAM" id="Phobius"/>
    </source>
</evidence>
<evidence type="ECO:0000256" key="1">
    <source>
        <dbReference type="SAM" id="MobiDB-lite"/>
    </source>
</evidence>